<dbReference type="PANTHER" id="PTHR23199:SF12">
    <property type="entry name" value="NEUROTROPHIN 1-RELATED"/>
    <property type="match status" value="1"/>
</dbReference>
<keyword evidence="6" id="KW-1185">Reference proteome</keyword>
<organism evidence="6 7">
    <name type="scientific">Galleria mellonella</name>
    <name type="common">Greater wax moth</name>
    <dbReference type="NCBI Taxonomy" id="7137"/>
    <lineage>
        <taxon>Eukaryota</taxon>
        <taxon>Metazoa</taxon>
        <taxon>Ecdysozoa</taxon>
        <taxon>Arthropoda</taxon>
        <taxon>Hexapoda</taxon>
        <taxon>Insecta</taxon>
        <taxon>Pterygota</taxon>
        <taxon>Neoptera</taxon>
        <taxon>Endopterygota</taxon>
        <taxon>Lepidoptera</taxon>
        <taxon>Glossata</taxon>
        <taxon>Ditrysia</taxon>
        <taxon>Pyraloidea</taxon>
        <taxon>Pyralidae</taxon>
        <taxon>Galleriinae</taxon>
        <taxon>Galleria</taxon>
    </lineage>
</organism>
<dbReference type="GO" id="GO:0021556">
    <property type="term" value="P:central nervous system formation"/>
    <property type="evidence" value="ECO:0007669"/>
    <property type="project" value="TreeGrafter"/>
</dbReference>
<evidence type="ECO:0000256" key="2">
    <source>
        <dbReference type="ARBA" id="ARBA00023157"/>
    </source>
</evidence>
<accession>A0A6J1WGG5</accession>
<dbReference type="Gene3D" id="2.10.90.10">
    <property type="entry name" value="Cystine-knot cytokines"/>
    <property type="match status" value="1"/>
</dbReference>
<dbReference type="AlphaFoldDB" id="A0A6J1WGG5"/>
<dbReference type="RefSeq" id="XP_026749215.3">
    <property type="nucleotide sequence ID" value="XM_026893414.3"/>
</dbReference>
<name>A0A6J1WGG5_GALME</name>
<evidence type="ECO:0000256" key="4">
    <source>
        <dbReference type="SAM" id="SignalP"/>
    </source>
</evidence>
<proteinExistence type="predicted"/>
<dbReference type="GO" id="GO:0008083">
    <property type="term" value="F:growth factor activity"/>
    <property type="evidence" value="ECO:0007669"/>
    <property type="project" value="TreeGrafter"/>
</dbReference>
<keyword evidence="1 4" id="KW-0732">Signal</keyword>
<feature type="domain" description="Spaetzle" evidence="5">
    <location>
        <begin position="107"/>
        <end position="200"/>
    </location>
</feature>
<dbReference type="Pfam" id="PF16077">
    <property type="entry name" value="Spaetzle"/>
    <property type="match status" value="1"/>
</dbReference>
<dbReference type="KEGG" id="gmw:113509994"/>
<feature type="chain" id="PRO_5046568657" evidence="4">
    <location>
        <begin position="21"/>
        <end position="203"/>
    </location>
</feature>
<feature type="signal peptide" evidence="4">
    <location>
        <begin position="1"/>
        <end position="20"/>
    </location>
</feature>
<reference evidence="7" key="1">
    <citation type="submission" date="2025-08" db="UniProtKB">
        <authorList>
            <consortium name="RefSeq"/>
        </authorList>
    </citation>
    <scope>IDENTIFICATION</scope>
    <source>
        <tissue evidence="7">Whole larvae</tissue>
    </source>
</reference>
<evidence type="ECO:0000259" key="5">
    <source>
        <dbReference type="Pfam" id="PF16077"/>
    </source>
</evidence>
<evidence type="ECO:0000313" key="6">
    <source>
        <dbReference type="Proteomes" id="UP001652740"/>
    </source>
</evidence>
<evidence type="ECO:0000256" key="3">
    <source>
        <dbReference type="ARBA" id="ARBA00023180"/>
    </source>
</evidence>
<sequence length="203" mass="22947">MFTEIFVFCLAAYYVQYADGAARKTGDVSPIVYPGPIKEVTENRYGSPDDDVPPQCRNQNYCTVKPHGYPQERFNQLFKGAKPLPQPTLIISEIGDRQGDPDEHDGCESDVTYEPLYRVRTKRGDWRTVVQAPEENYVQMVRLEICNDLGASCFTDVGTFPGITTLCKQKTSTWEFLVDNGRNGTERVKAELPVCCSCHYKIV</sequence>
<dbReference type="InParanoid" id="A0A6J1WGG5"/>
<dbReference type="GO" id="GO:0045087">
    <property type="term" value="P:innate immune response"/>
    <property type="evidence" value="ECO:0007669"/>
    <property type="project" value="TreeGrafter"/>
</dbReference>
<keyword evidence="3" id="KW-0325">Glycoprotein</keyword>
<dbReference type="InterPro" id="IPR032104">
    <property type="entry name" value="Spaetzle"/>
</dbReference>
<dbReference type="InterPro" id="IPR052444">
    <property type="entry name" value="Spz/Toll_ligand-like"/>
</dbReference>
<dbReference type="GO" id="GO:0005615">
    <property type="term" value="C:extracellular space"/>
    <property type="evidence" value="ECO:0007669"/>
    <property type="project" value="UniProtKB-ARBA"/>
</dbReference>
<gene>
    <name evidence="7" type="primary">LOC113509994</name>
</gene>
<keyword evidence="2" id="KW-1015">Disulfide bond</keyword>
<evidence type="ECO:0000256" key="1">
    <source>
        <dbReference type="ARBA" id="ARBA00022729"/>
    </source>
</evidence>
<dbReference type="Proteomes" id="UP001652740">
    <property type="component" value="Unplaced"/>
</dbReference>
<dbReference type="GO" id="GO:0005121">
    <property type="term" value="F:Toll binding"/>
    <property type="evidence" value="ECO:0007669"/>
    <property type="project" value="TreeGrafter"/>
</dbReference>
<evidence type="ECO:0000313" key="7">
    <source>
        <dbReference type="RefSeq" id="XP_026749215.3"/>
    </source>
</evidence>
<dbReference type="PANTHER" id="PTHR23199">
    <property type="entry name" value="NEUROTROPHIN 1-RELATED"/>
    <property type="match status" value="1"/>
</dbReference>
<protein>
    <submittedName>
        <fullName evidence="7">Uncharacterized protein LOC113509994</fullName>
    </submittedName>
</protein>
<dbReference type="SUPFAM" id="SSF57501">
    <property type="entry name" value="Cystine-knot cytokines"/>
    <property type="match status" value="1"/>
</dbReference>
<dbReference type="GeneID" id="113509994"/>
<dbReference type="InterPro" id="IPR029034">
    <property type="entry name" value="Cystine-knot_cytokine"/>
</dbReference>